<comment type="caution">
    <text evidence="2">The sequence shown here is derived from an EMBL/GenBank/DDBJ whole genome shotgun (WGS) entry which is preliminary data.</text>
</comment>
<dbReference type="PANTHER" id="PTHR34239:SF2">
    <property type="entry name" value="TRANSPOSABLE ELEMENT P TRANSPOSASE_THAP9 CONSERVED DOMAIN-CONTAINING PROTEIN"/>
    <property type="match status" value="1"/>
</dbReference>
<keyword evidence="3" id="KW-1185">Reference proteome</keyword>
<feature type="compositionally biased region" description="Low complexity" evidence="1">
    <location>
        <begin position="458"/>
        <end position="467"/>
    </location>
</feature>
<feature type="compositionally biased region" description="Basic residues" evidence="1">
    <location>
        <begin position="1"/>
        <end position="14"/>
    </location>
</feature>
<dbReference type="AlphaFoldDB" id="A0ABD2W2Y8"/>
<gene>
    <name evidence="2" type="ORF">TKK_017413</name>
</gene>
<feature type="compositionally biased region" description="Basic residues" evidence="1">
    <location>
        <begin position="25"/>
        <end position="35"/>
    </location>
</feature>
<accession>A0ABD2W2Y8</accession>
<feature type="compositionally biased region" description="Low complexity" evidence="1">
    <location>
        <begin position="36"/>
        <end position="51"/>
    </location>
</feature>
<dbReference type="Proteomes" id="UP001627154">
    <property type="component" value="Unassembled WGS sequence"/>
</dbReference>
<evidence type="ECO:0000256" key="1">
    <source>
        <dbReference type="SAM" id="MobiDB-lite"/>
    </source>
</evidence>
<dbReference type="PANTHER" id="PTHR34239">
    <property type="entry name" value="APPLE DOMAIN-CONTAINING PROTEIN"/>
    <property type="match status" value="1"/>
</dbReference>
<feature type="compositionally biased region" description="Low complexity" evidence="1">
    <location>
        <begin position="61"/>
        <end position="70"/>
    </location>
</feature>
<feature type="compositionally biased region" description="Basic and acidic residues" evidence="1">
    <location>
        <begin position="116"/>
        <end position="135"/>
    </location>
</feature>
<evidence type="ECO:0000313" key="2">
    <source>
        <dbReference type="EMBL" id="KAL3387231.1"/>
    </source>
</evidence>
<feature type="region of interest" description="Disordered" evidence="1">
    <location>
        <begin position="456"/>
        <end position="476"/>
    </location>
</feature>
<feature type="region of interest" description="Disordered" evidence="1">
    <location>
        <begin position="1"/>
        <end position="147"/>
    </location>
</feature>
<organism evidence="2 3">
    <name type="scientific">Trichogramma kaykai</name>
    <dbReference type="NCBI Taxonomy" id="54128"/>
    <lineage>
        <taxon>Eukaryota</taxon>
        <taxon>Metazoa</taxon>
        <taxon>Ecdysozoa</taxon>
        <taxon>Arthropoda</taxon>
        <taxon>Hexapoda</taxon>
        <taxon>Insecta</taxon>
        <taxon>Pterygota</taxon>
        <taxon>Neoptera</taxon>
        <taxon>Endopterygota</taxon>
        <taxon>Hymenoptera</taxon>
        <taxon>Apocrita</taxon>
        <taxon>Proctotrupomorpha</taxon>
        <taxon>Chalcidoidea</taxon>
        <taxon>Trichogrammatidae</taxon>
        <taxon>Trichogramma</taxon>
    </lineage>
</organism>
<sequence length="476" mass="53250">MSRHHRKKRSKKDLRKIAKAVERVIKKKKRERRSRYSSTSSESSSGATYSSRESRKRSSSRETSVTSEQVESGKRSRESSAASLSPGPLQKRARRASRSDVRQASGDGSNVQQTKDPAEKEISDKNKDPPGKDPEVQDDAILDNGQKSNLDEKVLNVIGESINVDRSLAPPIHETIKTRWKEVLQLGLPKEVREELLKKYPTPDNCTFLDPPKLNKEINTAMTDVCKSRDARIAGKHGKLQACIGGLSKILSIVLADNKEENIPIIEAASDVARLLVDAIREETLIRRSLILSNINNSVKDSLTATEPDDWLFGKDLSDKLRQAKAKDRSTEGVHSANIEDFPSQVPEGKDPVSASRCSEEFYQERLPSEVSIVNNEVSSIAGRISIFYDRWKRITNDRVILSWVKGVKLPFIKKPHCTSSQKERSYSSEERTVLNKLFIQLRHKGAIETCVYEEGKSSSSSSSNSSKDSLFGLCE</sequence>
<protein>
    <submittedName>
        <fullName evidence="2">Uncharacterized protein</fullName>
    </submittedName>
</protein>
<evidence type="ECO:0000313" key="3">
    <source>
        <dbReference type="Proteomes" id="UP001627154"/>
    </source>
</evidence>
<name>A0ABD2W2Y8_9HYME</name>
<feature type="compositionally biased region" description="Polar residues" evidence="1">
    <location>
        <begin position="106"/>
        <end position="115"/>
    </location>
</feature>
<proteinExistence type="predicted"/>
<feature type="compositionally biased region" description="Basic and acidic residues" evidence="1">
    <location>
        <begin position="15"/>
        <end position="24"/>
    </location>
</feature>
<dbReference type="EMBL" id="JBJJXI010000138">
    <property type="protein sequence ID" value="KAL3387231.1"/>
    <property type="molecule type" value="Genomic_DNA"/>
</dbReference>
<reference evidence="2 3" key="1">
    <citation type="journal article" date="2024" name="bioRxiv">
        <title>A reference genome for Trichogramma kaykai: A tiny desert-dwelling parasitoid wasp with competing sex-ratio distorters.</title>
        <authorList>
            <person name="Culotta J."/>
            <person name="Lindsey A.R."/>
        </authorList>
    </citation>
    <scope>NUCLEOTIDE SEQUENCE [LARGE SCALE GENOMIC DNA]</scope>
    <source>
        <strain evidence="2 3">KSX58</strain>
    </source>
</reference>